<proteinExistence type="inferred from homology"/>
<dbReference type="GO" id="GO:0015035">
    <property type="term" value="F:protein-disulfide reductase activity"/>
    <property type="evidence" value="ECO:0007669"/>
    <property type="project" value="UniProtKB-UniRule"/>
</dbReference>
<keyword evidence="12" id="KW-1185">Reference proteome</keyword>
<feature type="domain" description="Thioredoxin" evidence="10">
    <location>
        <begin position="1"/>
        <end position="109"/>
    </location>
</feature>
<accession>A0A550JF34</accession>
<evidence type="ECO:0000313" key="11">
    <source>
        <dbReference type="EMBL" id="TRO81805.1"/>
    </source>
</evidence>
<gene>
    <name evidence="11" type="primary">trxA</name>
    <name evidence="11" type="ORF">FL622_08355</name>
</gene>
<dbReference type="Pfam" id="PF00085">
    <property type="entry name" value="Thioredoxin"/>
    <property type="match status" value="1"/>
</dbReference>
<feature type="disulfide bond" description="Redox-active" evidence="9">
    <location>
        <begin position="34"/>
        <end position="37"/>
    </location>
</feature>
<dbReference type="Gene3D" id="3.40.30.10">
    <property type="entry name" value="Glutaredoxin"/>
    <property type="match status" value="1"/>
</dbReference>
<dbReference type="FunFam" id="3.40.30.10:FF:000001">
    <property type="entry name" value="Thioredoxin"/>
    <property type="match status" value="1"/>
</dbReference>
<evidence type="ECO:0000256" key="4">
    <source>
        <dbReference type="ARBA" id="ARBA00023157"/>
    </source>
</evidence>
<feature type="active site" description="Nucleophile" evidence="8">
    <location>
        <position position="37"/>
    </location>
</feature>
<feature type="site" description="Contributes to redox potential value" evidence="8">
    <location>
        <position position="36"/>
    </location>
</feature>
<dbReference type="SUPFAM" id="SSF52833">
    <property type="entry name" value="Thioredoxin-like"/>
    <property type="match status" value="1"/>
</dbReference>
<dbReference type="InterPro" id="IPR036249">
    <property type="entry name" value="Thioredoxin-like_sf"/>
</dbReference>
<feature type="active site" description="Nucleophile" evidence="8">
    <location>
        <position position="34"/>
    </location>
</feature>
<evidence type="ECO:0000256" key="2">
    <source>
        <dbReference type="ARBA" id="ARBA00022448"/>
    </source>
</evidence>
<keyword evidence="2" id="KW-0813">Transport</keyword>
<name>A0A550JF34_9BACT</name>
<keyword evidence="3" id="KW-0249">Electron transport</keyword>
<dbReference type="PIRSF" id="PIRSF000077">
    <property type="entry name" value="Thioredoxin"/>
    <property type="match status" value="1"/>
</dbReference>
<sequence length="109" mass="11670">MASDKVVQLSDDSFENEVLKSSTPVLVDFWATWCAPCKAIGPVIDGLAGEYDGKVKIAKLNVDENPATPGQYGVRGIPTLILFKDGKIVDQLVGAAPKSQLENLIKKAL</sequence>
<dbReference type="InterPro" id="IPR013766">
    <property type="entry name" value="Thioredoxin_domain"/>
</dbReference>
<dbReference type="AlphaFoldDB" id="A0A550JF34"/>
<comment type="similarity">
    <text evidence="1 7">Belongs to the thioredoxin family.</text>
</comment>
<dbReference type="CDD" id="cd02947">
    <property type="entry name" value="TRX_family"/>
    <property type="match status" value="1"/>
</dbReference>
<reference evidence="11 12" key="1">
    <citation type="submission" date="2019-07" db="EMBL/GenBank/DDBJ databases">
        <title>Insights of Desulfuromonas acetexigens electromicrobiology.</title>
        <authorList>
            <person name="Katuri K."/>
            <person name="Sapireddy V."/>
            <person name="Shaw D.R."/>
            <person name="Saikaly P."/>
        </authorList>
    </citation>
    <scope>NUCLEOTIDE SEQUENCE [LARGE SCALE GENOMIC DNA]</scope>
    <source>
        <strain evidence="11 12">2873</strain>
    </source>
</reference>
<dbReference type="PROSITE" id="PS51352">
    <property type="entry name" value="THIOREDOXIN_2"/>
    <property type="match status" value="1"/>
</dbReference>
<protein>
    <recommendedName>
        <fullName evidence="6 7">Thioredoxin</fullName>
    </recommendedName>
</protein>
<evidence type="ECO:0000256" key="6">
    <source>
        <dbReference type="NCBIfam" id="TIGR01068"/>
    </source>
</evidence>
<dbReference type="PANTHER" id="PTHR45663">
    <property type="entry name" value="GEO12009P1"/>
    <property type="match status" value="1"/>
</dbReference>
<evidence type="ECO:0000313" key="12">
    <source>
        <dbReference type="Proteomes" id="UP000317155"/>
    </source>
</evidence>
<dbReference type="Proteomes" id="UP000317155">
    <property type="component" value="Unassembled WGS sequence"/>
</dbReference>
<evidence type="ECO:0000256" key="8">
    <source>
        <dbReference type="PIRSR" id="PIRSR000077-1"/>
    </source>
</evidence>
<organism evidence="11 12">
    <name type="scientific">Trichloromonas acetexigens</name>
    <dbReference type="NCBI Taxonomy" id="38815"/>
    <lineage>
        <taxon>Bacteria</taxon>
        <taxon>Pseudomonadati</taxon>
        <taxon>Thermodesulfobacteriota</taxon>
        <taxon>Desulfuromonadia</taxon>
        <taxon>Desulfuromonadales</taxon>
        <taxon>Trichloromonadaceae</taxon>
        <taxon>Trichloromonas</taxon>
    </lineage>
</organism>
<dbReference type="RefSeq" id="WP_092057632.1">
    <property type="nucleotide sequence ID" value="NZ_FOJJ01000037.1"/>
</dbReference>
<dbReference type="InterPro" id="IPR017937">
    <property type="entry name" value="Thioredoxin_CS"/>
</dbReference>
<dbReference type="GO" id="GO:0005829">
    <property type="term" value="C:cytosol"/>
    <property type="evidence" value="ECO:0007669"/>
    <property type="project" value="TreeGrafter"/>
</dbReference>
<evidence type="ECO:0000256" key="3">
    <source>
        <dbReference type="ARBA" id="ARBA00022982"/>
    </source>
</evidence>
<feature type="site" description="Contributes to redox potential value" evidence="8">
    <location>
        <position position="35"/>
    </location>
</feature>
<dbReference type="InterPro" id="IPR005746">
    <property type="entry name" value="Thioredoxin"/>
</dbReference>
<dbReference type="GO" id="GO:0045454">
    <property type="term" value="P:cell redox homeostasis"/>
    <property type="evidence" value="ECO:0007669"/>
    <property type="project" value="TreeGrafter"/>
</dbReference>
<evidence type="ECO:0000256" key="7">
    <source>
        <dbReference type="PIRNR" id="PIRNR000077"/>
    </source>
</evidence>
<dbReference type="PRINTS" id="PR00421">
    <property type="entry name" value="THIOREDOXIN"/>
</dbReference>
<keyword evidence="5 9" id="KW-0676">Redox-active center</keyword>
<feature type="site" description="Deprotonates C-terminal active site Cys" evidence="8">
    <location>
        <position position="28"/>
    </location>
</feature>
<dbReference type="OrthoDB" id="9790390at2"/>
<dbReference type="PANTHER" id="PTHR45663:SF11">
    <property type="entry name" value="GEO12009P1"/>
    <property type="match status" value="1"/>
</dbReference>
<evidence type="ECO:0000259" key="10">
    <source>
        <dbReference type="PROSITE" id="PS51352"/>
    </source>
</evidence>
<dbReference type="EMBL" id="VJVV01000005">
    <property type="protein sequence ID" value="TRO81805.1"/>
    <property type="molecule type" value="Genomic_DNA"/>
</dbReference>
<evidence type="ECO:0000256" key="9">
    <source>
        <dbReference type="PIRSR" id="PIRSR000077-4"/>
    </source>
</evidence>
<comment type="caution">
    <text evidence="11">The sequence shown here is derived from an EMBL/GenBank/DDBJ whole genome shotgun (WGS) entry which is preliminary data.</text>
</comment>
<evidence type="ECO:0000256" key="5">
    <source>
        <dbReference type="ARBA" id="ARBA00023284"/>
    </source>
</evidence>
<dbReference type="PROSITE" id="PS00194">
    <property type="entry name" value="THIOREDOXIN_1"/>
    <property type="match status" value="1"/>
</dbReference>
<keyword evidence="4 9" id="KW-1015">Disulfide bond</keyword>
<evidence type="ECO:0000256" key="1">
    <source>
        <dbReference type="ARBA" id="ARBA00008987"/>
    </source>
</evidence>
<dbReference type="NCBIfam" id="TIGR01068">
    <property type="entry name" value="thioredoxin"/>
    <property type="match status" value="1"/>
</dbReference>